<evidence type="ECO:0000313" key="4">
    <source>
        <dbReference type="EMBL" id="KLK89416.1"/>
    </source>
</evidence>
<keyword evidence="2" id="KW-0456">Lyase</keyword>
<gene>
    <name evidence="4" type="ORF">SZ63_02225</name>
</gene>
<dbReference type="SUPFAM" id="SSF52016">
    <property type="entry name" value="LeuD/IlvD-like"/>
    <property type="match status" value="1"/>
</dbReference>
<dbReference type="Pfam" id="PF00694">
    <property type="entry name" value="Aconitase_C"/>
    <property type="match status" value="1"/>
</dbReference>
<dbReference type="PANTHER" id="PTHR43345:SF2">
    <property type="entry name" value="3-ISOPROPYLMALATE DEHYDRATASE SMALL SUBUNIT 1"/>
    <property type="match status" value="1"/>
</dbReference>
<name>A0A0H1R3N9_9EURY</name>
<evidence type="ECO:0000256" key="1">
    <source>
        <dbReference type="ARBA" id="ARBA00009869"/>
    </source>
</evidence>
<dbReference type="EMBL" id="JXOJ01000001">
    <property type="protein sequence ID" value="KLK89416.1"/>
    <property type="molecule type" value="Genomic_DNA"/>
</dbReference>
<reference evidence="4 5" key="1">
    <citation type="journal article" date="2015" name="Int. J. Syst. Evol. Microbiol.">
        <title>Methanoculleus sediminis sp. nov., a methanogen from sediments near a submarine mud volcano.</title>
        <authorList>
            <person name="Chen S.C."/>
            <person name="Chen M.F."/>
            <person name="Lai M.C."/>
            <person name="Weng C.Y."/>
            <person name="Wu S.Y."/>
            <person name="Lin S."/>
            <person name="Yang T.F."/>
            <person name="Chen P.C."/>
        </authorList>
    </citation>
    <scope>NUCLEOTIDE SEQUENCE [LARGE SCALE GENOMIC DNA]</scope>
    <source>
        <strain evidence="4 5">S3Fa</strain>
    </source>
</reference>
<evidence type="ECO:0000313" key="5">
    <source>
        <dbReference type="Proteomes" id="UP000035301"/>
    </source>
</evidence>
<dbReference type="OrthoDB" id="6505at2157"/>
<dbReference type="CDD" id="cd01577">
    <property type="entry name" value="IPMI_Swivel"/>
    <property type="match status" value="1"/>
</dbReference>
<proteinExistence type="inferred from homology"/>
<dbReference type="RefSeq" id="WP_048180829.1">
    <property type="nucleotide sequence ID" value="NZ_JXOJ01000001.1"/>
</dbReference>
<sequence length="156" mass="16791">MQGTGPAICLGRDIDTDLIIAGRYLRTKDRSVWGEHVFEDLDPTLAPRLSGSVIVAGRNMGCGSSREQAVVALREAGVVAVVAESFARIFFRNAVNVGLPVIEASVACTDGARVAFDLDSGWVEVDGERYPARPLSEKMVAILRAGGLVPYWRSSR</sequence>
<comment type="caution">
    <text evidence="4">The sequence shown here is derived from an EMBL/GenBank/DDBJ whole genome shotgun (WGS) entry which is preliminary data.</text>
</comment>
<evidence type="ECO:0000256" key="2">
    <source>
        <dbReference type="ARBA" id="ARBA00023239"/>
    </source>
</evidence>
<dbReference type="STRING" id="1550566.SZ63_02225"/>
<dbReference type="InterPro" id="IPR033940">
    <property type="entry name" value="IPMI_Swivel"/>
</dbReference>
<feature type="domain" description="Aconitase A/isopropylmalate dehydratase small subunit swivel" evidence="3">
    <location>
        <begin position="53"/>
        <end position="99"/>
    </location>
</feature>
<comment type="similarity">
    <text evidence="1">Belongs to the LeuD family. LeuD type 2 subfamily.</text>
</comment>
<organism evidence="4 5">
    <name type="scientific">Methanoculleus sediminis</name>
    <dbReference type="NCBI Taxonomy" id="1550566"/>
    <lineage>
        <taxon>Archaea</taxon>
        <taxon>Methanobacteriati</taxon>
        <taxon>Methanobacteriota</taxon>
        <taxon>Stenosarchaea group</taxon>
        <taxon>Methanomicrobia</taxon>
        <taxon>Methanomicrobiales</taxon>
        <taxon>Methanomicrobiaceae</taxon>
        <taxon>Methanoculleus</taxon>
    </lineage>
</organism>
<dbReference type="InterPro" id="IPR050075">
    <property type="entry name" value="LeuD"/>
</dbReference>
<dbReference type="InterPro" id="IPR015928">
    <property type="entry name" value="Aconitase/3IPM_dehydase_swvl"/>
</dbReference>
<dbReference type="AlphaFoldDB" id="A0A0H1R3N9"/>
<evidence type="ECO:0000259" key="3">
    <source>
        <dbReference type="Pfam" id="PF00694"/>
    </source>
</evidence>
<dbReference type="InterPro" id="IPR000573">
    <property type="entry name" value="AconitaseA/IPMdHydase_ssu_swvl"/>
</dbReference>
<keyword evidence="5" id="KW-1185">Reference proteome</keyword>
<accession>A0A0H1R3N9</accession>
<dbReference type="Gene3D" id="3.20.19.10">
    <property type="entry name" value="Aconitase, domain 4"/>
    <property type="match status" value="1"/>
</dbReference>
<dbReference type="NCBIfam" id="TIGR02087">
    <property type="entry name" value="LEUD_arch"/>
    <property type="match status" value="1"/>
</dbReference>
<protein>
    <submittedName>
        <fullName evidence="4">3-isopropylmalate dehydratase</fullName>
    </submittedName>
</protein>
<dbReference type="Proteomes" id="UP000035301">
    <property type="component" value="Unassembled WGS sequence"/>
</dbReference>
<dbReference type="PATRIC" id="fig|1550566.3.peg.468"/>
<dbReference type="InterPro" id="IPR011827">
    <property type="entry name" value="LeuD_type2/HacB/DmdB"/>
</dbReference>
<dbReference type="PANTHER" id="PTHR43345">
    <property type="entry name" value="3-ISOPROPYLMALATE DEHYDRATASE SMALL SUBUNIT 2-RELATED-RELATED"/>
    <property type="match status" value="1"/>
</dbReference>
<dbReference type="GO" id="GO:0016836">
    <property type="term" value="F:hydro-lyase activity"/>
    <property type="evidence" value="ECO:0007669"/>
    <property type="project" value="InterPro"/>
</dbReference>